<organism evidence="1">
    <name type="scientific">Arion vulgaris</name>
    <dbReference type="NCBI Taxonomy" id="1028688"/>
    <lineage>
        <taxon>Eukaryota</taxon>
        <taxon>Metazoa</taxon>
        <taxon>Spiralia</taxon>
        <taxon>Lophotrochozoa</taxon>
        <taxon>Mollusca</taxon>
        <taxon>Gastropoda</taxon>
        <taxon>Heterobranchia</taxon>
        <taxon>Euthyneura</taxon>
        <taxon>Panpulmonata</taxon>
        <taxon>Eupulmonata</taxon>
        <taxon>Stylommatophora</taxon>
        <taxon>Helicina</taxon>
        <taxon>Arionoidea</taxon>
        <taxon>Arionidae</taxon>
        <taxon>Arion</taxon>
    </lineage>
</organism>
<dbReference type="EMBL" id="HACG01046834">
    <property type="protein sequence ID" value="CEK93699.1"/>
    <property type="molecule type" value="Transcribed_RNA"/>
</dbReference>
<sequence length="51" mass="5617">MVWFNSAVGVEFFTTITALRSIRPQLGTRKALECNGSLRDMTTSPIVTDGQ</sequence>
<proteinExistence type="predicted"/>
<dbReference type="AlphaFoldDB" id="A0A0B7BK14"/>
<gene>
    <name evidence="1" type="primary">ORF196742</name>
</gene>
<evidence type="ECO:0000313" key="1">
    <source>
        <dbReference type="EMBL" id="CEK93699.1"/>
    </source>
</evidence>
<accession>A0A0B7BK14</accession>
<reference evidence="1" key="1">
    <citation type="submission" date="2014-12" db="EMBL/GenBank/DDBJ databases">
        <title>Insight into the proteome of Arion vulgaris.</title>
        <authorList>
            <person name="Aradska J."/>
            <person name="Bulat T."/>
            <person name="Smidak R."/>
            <person name="Sarate P."/>
            <person name="Gangsoo J."/>
            <person name="Sialana F."/>
            <person name="Bilban M."/>
            <person name="Lubec G."/>
        </authorList>
    </citation>
    <scope>NUCLEOTIDE SEQUENCE</scope>
    <source>
        <tissue evidence="1">Skin</tissue>
    </source>
</reference>
<name>A0A0B7BK14_9EUPU</name>
<protein>
    <submittedName>
        <fullName evidence="1">Uncharacterized protein</fullName>
    </submittedName>
</protein>